<keyword evidence="2" id="KW-1185">Reference proteome</keyword>
<reference evidence="1 2" key="1">
    <citation type="submission" date="2024-10" db="EMBL/GenBank/DDBJ databases">
        <title>The Natural Products Discovery Center: Release of the First 8490 Sequenced Strains for Exploring Actinobacteria Biosynthetic Diversity.</title>
        <authorList>
            <person name="Kalkreuter E."/>
            <person name="Kautsar S.A."/>
            <person name="Yang D."/>
            <person name="Bader C.D."/>
            <person name="Teijaro C.N."/>
            <person name="Fluegel L."/>
            <person name="Davis C.M."/>
            <person name="Simpson J.R."/>
            <person name="Lauterbach L."/>
            <person name="Steele A.D."/>
            <person name="Gui C."/>
            <person name="Meng S."/>
            <person name="Li G."/>
            <person name="Viehrig K."/>
            <person name="Ye F."/>
            <person name="Su P."/>
            <person name="Kiefer A.F."/>
            <person name="Nichols A."/>
            <person name="Cepeda A.J."/>
            <person name="Yan W."/>
            <person name="Fan B."/>
            <person name="Jiang Y."/>
            <person name="Adhikari A."/>
            <person name="Zheng C.-J."/>
            <person name="Schuster L."/>
            <person name="Cowan T.M."/>
            <person name="Smanski M.J."/>
            <person name="Chevrette M.G."/>
            <person name="De Carvalho L.P.S."/>
            <person name="Shen B."/>
        </authorList>
    </citation>
    <scope>NUCLEOTIDE SEQUENCE [LARGE SCALE GENOMIC DNA]</scope>
    <source>
        <strain evidence="1 2">NPDC020568</strain>
    </source>
</reference>
<comment type="caution">
    <text evidence="1">The sequence shown here is derived from an EMBL/GenBank/DDBJ whole genome shotgun (WGS) entry which is preliminary data.</text>
</comment>
<name>A0ABW7TDU4_9NOCA</name>
<gene>
    <name evidence="1" type="ORF">ACH4WX_00555</name>
</gene>
<proteinExistence type="predicted"/>
<dbReference type="RefSeq" id="WP_156052174.1">
    <property type="nucleotide sequence ID" value="NZ_JBIRUQ010000001.1"/>
</dbReference>
<evidence type="ECO:0000313" key="2">
    <source>
        <dbReference type="Proteomes" id="UP001611263"/>
    </source>
</evidence>
<evidence type="ECO:0008006" key="3">
    <source>
        <dbReference type="Google" id="ProtNLM"/>
    </source>
</evidence>
<sequence>MPLALRAPSSHAAVDTRTRDCVAGGRSIGKGRRKPGIGGPAIVAAEEGAHTSGTSDGWADSAGRVVVRVAAFRLWLPGVYGIGLSARLCVSRRGQRSEGHGPRSSTDT</sequence>
<dbReference type="EMBL" id="JBIRUQ010000001">
    <property type="protein sequence ID" value="MFI1459192.1"/>
    <property type="molecule type" value="Genomic_DNA"/>
</dbReference>
<evidence type="ECO:0000313" key="1">
    <source>
        <dbReference type="EMBL" id="MFI1459192.1"/>
    </source>
</evidence>
<accession>A0ABW7TDU4</accession>
<dbReference type="Proteomes" id="UP001611263">
    <property type="component" value="Unassembled WGS sequence"/>
</dbReference>
<dbReference type="GeneID" id="93506532"/>
<protein>
    <recommendedName>
        <fullName evidence="3">Transposase</fullName>
    </recommendedName>
</protein>
<organism evidence="1 2">
    <name type="scientific">Nocardia carnea</name>
    <dbReference type="NCBI Taxonomy" id="37328"/>
    <lineage>
        <taxon>Bacteria</taxon>
        <taxon>Bacillati</taxon>
        <taxon>Actinomycetota</taxon>
        <taxon>Actinomycetes</taxon>
        <taxon>Mycobacteriales</taxon>
        <taxon>Nocardiaceae</taxon>
        <taxon>Nocardia</taxon>
    </lineage>
</organism>